<reference evidence="3" key="1">
    <citation type="submission" date="2016-11" db="EMBL/GenBank/DDBJ databases">
        <authorList>
            <person name="Varghese N."/>
            <person name="Submissions S."/>
        </authorList>
    </citation>
    <scope>NUCLEOTIDE SEQUENCE [LARGE SCALE GENOMIC DNA]</scope>
    <source>
        <strain evidence="3">DSM 1811</strain>
    </source>
</reference>
<dbReference type="Pfam" id="PF21722">
    <property type="entry name" value="Gly_rich_2"/>
    <property type="match status" value="1"/>
</dbReference>
<evidence type="ECO:0000313" key="2">
    <source>
        <dbReference type="EMBL" id="SHL29692.1"/>
    </source>
</evidence>
<accession>A0A1M6ZGS0</accession>
<evidence type="ECO:0000259" key="1">
    <source>
        <dbReference type="Pfam" id="PF21722"/>
    </source>
</evidence>
<gene>
    <name evidence="2" type="ORF">SAMN05444366_0265</name>
</gene>
<dbReference type="NCBIfam" id="NF033708">
    <property type="entry name" value="T9SS_Cterm_ChiA"/>
    <property type="match status" value="1"/>
</dbReference>
<dbReference type="Proteomes" id="UP000184121">
    <property type="component" value="Unassembled WGS sequence"/>
</dbReference>
<feature type="domain" description="Glycine-rich" evidence="1">
    <location>
        <begin position="63"/>
        <end position="269"/>
    </location>
</feature>
<dbReference type="EMBL" id="FRBY01000001">
    <property type="protein sequence ID" value="SHL29692.1"/>
    <property type="molecule type" value="Genomic_DNA"/>
</dbReference>
<evidence type="ECO:0000313" key="3">
    <source>
        <dbReference type="Proteomes" id="UP000184121"/>
    </source>
</evidence>
<keyword evidence="3" id="KW-1185">Reference proteome</keyword>
<dbReference type="AlphaFoldDB" id="A0A1M6ZGS0"/>
<dbReference type="InterPro" id="IPR049304">
    <property type="entry name" value="Gly_rich_dom"/>
</dbReference>
<organism evidence="2 3">
    <name type="scientific">Flavobacterium saccharophilum</name>
    <dbReference type="NCBI Taxonomy" id="29534"/>
    <lineage>
        <taxon>Bacteria</taxon>
        <taxon>Pseudomonadati</taxon>
        <taxon>Bacteroidota</taxon>
        <taxon>Flavobacteriia</taxon>
        <taxon>Flavobacteriales</taxon>
        <taxon>Flavobacteriaceae</taxon>
        <taxon>Flavobacterium</taxon>
    </lineage>
</organism>
<protein>
    <recommendedName>
        <fullName evidence="1">Glycine-rich domain-containing protein</fullName>
    </recommendedName>
</protein>
<dbReference type="STRING" id="29534.SAMN05444366_0265"/>
<proteinExistence type="predicted"/>
<sequence>MKEYLLLVLIFFRFLISSSFSRKQKRNLVLFTKLRLASFLCLISLSLWAQPPPHTFDLNGSLVVPAGITKMTVQAWGGGGAGGGASGATDLLGVVTGRGGAGGGGGAYATAEITVIPGVTLNVIVARQVAGSSNVTGTVGETSTISGFENFIKAVGGQGGGANYNGQVPTGGLGGQASACSGTAVDGSTGEIGSTAVLSLGLKSGAGGKGGIPGGGNGGASLMGTLVLSTSRAGNSGSAPGGGGSGAIDAIGGAKIGGAGAAGQVIVSYTCPTYSITSVTAESVCASSGSSKITLLGSADSLPVGDYTVTYSLTNPPQNDLSIAMTVTTAGVGDFTLTGFTAVGTRDITIKKLSSGACFKELTSNNVASIITSAVTAGGTVAGGTAICNGATSGTLSLTDHTGSVLNWESSVSPFTTWVPITNTATTSYVSMPLTETTRFRAVVQSGGCAVERSVETTVVVNPLPQGSLTGNGTFCAGGSPQLRFTATSGTGPYTIVYKENGGADRTVTNISSGIDFAAFTSPVNSSVNYSLVSVTDANNCTRNTAFTSPLTTITVNAQSSTPIVGTIIQPNCLISTGSVPLTGLLSPGSWTIIQTGAVNKIYNGTGTSFTVPDLVPGNYLFTIQDATACPSLPTSSVEIKPSVVNTWNGSNWSEGSEPKNNTNVVQFSGDYEISDNLSGCSLIIDSGVSVVVNSGYTLTIANAVNNNGGTLTFENNASLLQINENVNIGNIIYKRDTSPVRRYDFTMWSSPVTRNPVFKLNDLSPNTLADKYYKYDPLTGWIVIYNGAEEMEAGRGYIIRAPQNYDINNPSVFSGSFIGTPNNGTISISLPAAEKSYLLGNPYPSAIYADQFIVDNTANLYGTLYFWTHNTSPSKEAGGDHKYYYDTNDYAIYNLSGSITVGAMQGDGAISPGNQRALEGYIAAGQSFFVKSKTALNAVFTNSMRVPGLNDQFFKSSAVKKKNDTGHRVWLNFTNTQGAFKQILIGYVEGATNSWDNNYDGLTMDANKYLDFYSINEMLKLVIQGRSLPFLETDVVPLGYRSIIEGEFTISIDDTTGDLSTHDIYLEDKLAQKMHNLKTSNYNFNTATGTFDDRFVLHYTNKSLGTVDVENTEETIFVSVKENSIKVTSAKENISEVAVFDITGRLLYNKLKVNATELQITSLQAGSQVLLVKTTLENGYSTLKKVVF</sequence>
<name>A0A1M6ZGS0_9FLAO</name>